<evidence type="ECO:0000313" key="1">
    <source>
        <dbReference type="EMBL" id="MED5053379.1"/>
    </source>
</evidence>
<organism evidence="1 2">
    <name type="scientific">Anoxybacteroides rupiense</name>
    <dbReference type="NCBI Taxonomy" id="311460"/>
    <lineage>
        <taxon>Bacteria</taxon>
        <taxon>Bacillati</taxon>
        <taxon>Bacillota</taxon>
        <taxon>Bacilli</taxon>
        <taxon>Bacillales</taxon>
        <taxon>Anoxybacillaceae</taxon>
        <taxon>Anoxybacteroides</taxon>
    </lineage>
</organism>
<dbReference type="Pfam" id="PF06923">
    <property type="entry name" value="GutM"/>
    <property type="match status" value="1"/>
</dbReference>
<accession>A0ABD5J014</accession>
<reference evidence="1 2" key="1">
    <citation type="submission" date="2023-03" db="EMBL/GenBank/DDBJ databases">
        <title>Bacillus Genome Sequencing.</title>
        <authorList>
            <person name="Dunlap C."/>
        </authorList>
    </citation>
    <scope>NUCLEOTIDE SEQUENCE [LARGE SCALE GENOMIC DNA]</scope>
    <source>
        <strain evidence="1 2">NRS-38</strain>
    </source>
</reference>
<dbReference type="Proteomes" id="UP001339962">
    <property type="component" value="Unassembled WGS sequence"/>
</dbReference>
<name>A0ABD5J014_9BACL</name>
<evidence type="ECO:0000313" key="2">
    <source>
        <dbReference type="Proteomes" id="UP001339962"/>
    </source>
</evidence>
<sequence length="141" mass="15989">MKLAIILSMILLIQYVATIIQVRHYQKYVGKIVSRYKGKEGYFLYSGMNRRKLSPGAVAMIVVNNDYVIEDCYILKGVSVFSKFKKYEKYIGHHVAKILDDHHECVEKAGGRKKQIPSFLAALSMAAENAMVSISKKKLSI</sequence>
<gene>
    <name evidence="1" type="ORF">P9850_16410</name>
</gene>
<dbReference type="RefSeq" id="WP_240371462.1">
    <property type="nucleotide sequence ID" value="NZ_JACIDF010000010.1"/>
</dbReference>
<protein>
    <submittedName>
        <fullName evidence="1">Transcriptional regulator GutM</fullName>
    </submittedName>
</protein>
<proteinExistence type="predicted"/>
<dbReference type="AlphaFoldDB" id="A0ABD5J014"/>
<dbReference type="EMBL" id="JARTLI010000045">
    <property type="protein sequence ID" value="MED5053379.1"/>
    <property type="molecule type" value="Genomic_DNA"/>
</dbReference>
<dbReference type="InterPro" id="IPR009693">
    <property type="entry name" value="Glucitol_operon_activator"/>
</dbReference>
<comment type="caution">
    <text evidence="1">The sequence shown here is derived from an EMBL/GenBank/DDBJ whole genome shotgun (WGS) entry which is preliminary data.</text>
</comment>